<evidence type="ECO:0000313" key="3">
    <source>
        <dbReference type="Proteomes" id="UP001497744"/>
    </source>
</evidence>
<dbReference type="Proteomes" id="UP001497744">
    <property type="component" value="Unassembled WGS sequence"/>
</dbReference>
<dbReference type="EMBL" id="BPLF01000001">
    <property type="protein sequence ID" value="GIX61150.1"/>
    <property type="molecule type" value="Genomic_DNA"/>
</dbReference>
<feature type="region of interest" description="Disordered" evidence="1">
    <location>
        <begin position="272"/>
        <end position="297"/>
    </location>
</feature>
<sequence length="332" mass="35424">MLLTGLCGFGVTVGLHHGRHKYTKLANALNTLDEFTDAKNQALGQRIYPQGVIKSLANKLKDFLGHMSQGGGFDFTGDKGIIEHGKGYTSNYQGATWDGSDQDKDMAQIFLGSVIITFLSLSFLGWKCSVNHGLYGEKLADTKIWGLGPFMKGMGYEPKYLNGSKRGQDVAQLLEDGDTGFDGLVKPDDSSTYENFVRKLEEAYKPEGSNALSNPLTAFFKFARVYFTPKFQNGQGAENDGTLKKIKKSLEAFRISCTTSAQDLQSEVGSFISTNMPDSASSQPDTPDTPPSSAGPVAGALTTLGLGGGAAAAYLLNVGGAKTLVNGLLKIG</sequence>
<dbReference type="RefSeq" id="XP_067713221.1">
    <property type="nucleotide sequence ID" value="XM_067857120.1"/>
</dbReference>
<dbReference type="GeneID" id="94192633"/>
<protein>
    <submittedName>
        <fullName evidence="2">Variant erythrocyte surface antigen-1, beta subunit</fullName>
    </submittedName>
</protein>
<gene>
    <name evidence="2" type="ORF">BcabD6B2_05850</name>
</gene>
<comment type="caution">
    <text evidence="2">The sequence shown here is derived from an EMBL/GenBank/DDBJ whole genome shotgun (WGS) entry which is preliminary data.</text>
</comment>
<evidence type="ECO:0000313" key="2">
    <source>
        <dbReference type="EMBL" id="GIX61150.1"/>
    </source>
</evidence>
<keyword evidence="3" id="KW-1185">Reference proteome</keyword>
<organism evidence="2 3">
    <name type="scientific">Babesia caballi</name>
    <dbReference type="NCBI Taxonomy" id="5871"/>
    <lineage>
        <taxon>Eukaryota</taxon>
        <taxon>Sar</taxon>
        <taxon>Alveolata</taxon>
        <taxon>Apicomplexa</taxon>
        <taxon>Aconoidasida</taxon>
        <taxon>Piroplasmida</taxon>
        <taxon>Babesiidae</taxon>
        <taxon>Babesia</taxon>
    </lineage>
</organism>
<dbReference type="AlphaFoldDB" id="A0AAV4LMK0"/>
<reference evidence="2 3" key="1">
    <citation type="submission" date="2021-06" db="EMBL/GenBank/DDBJ databases">
        <title>Genome sequence of Babesia caballi.</title>
        <authorList>
            <person name="Yamagishi J."/>
            <person name="Kidaka T."/>
            <person name="Ochi A."/>
        </authorList>
    </citation>
    <scope>NUCLEOTIDE SEQUENCE [LARGE SCALE GENOMIC DNA]</scope>
    <source>
        <strain evidence="2">USDA-D6B2</strain>
    </source>
</reference>
<proteinExistence type="predicted"/>
<evidence type="ECO:0000256" key="1">
    <source>
        <dbReference type="SAM" id="MobiDB-lite"/>
    </source>
</evidence>
<accession>A0AAV4LMK0</accession>
<name>A0AAV4LMK0_BABCB</name>
<feature type="compositionally biased region" description="Low complexity" evidence="1">
    <location>
        <begin position="277"/>
        <end position="297"/>
    </location>
</feature>